<name>A0A1G1V5M1_9BACT</name>
<dbReference type="PANTHER" id="PTHR23089">
    <property type="entry name" value="HISTIDINE TRIAD HIT PROTEIN"/>
    <property type="match status" value="1"/>
</dbReference>
<dbReference type="InterPro" id="IPR036265">
    <property type="entry name" value="HIT-like_sf"/>
</dbReference>
<dbReference type="PRINTS" id="PR00332">
    <property type="entry name" value="HISTRIAD"/>
</dbReference>
<feature type="domain" description="HIT" evidence="3">
    <location>
        <begin position="5"/>
        <end position="109"/>
    </location>
</feature>
<protein>
    <recommendedName>
        <fullName evidence="3">HIT domain-containing protein</fullName>
    </recommendedName>
</protein>
<feature type="active site" description="Tele-AMP-histidine intermediate" evidence="1">
    <location>
        <position position="98"/>
    </location>
</feature>
<dbReference type="InterPro" id="IPR001310">
    <property type="entry name" value="Histidine_triad_HIT"/>
</dbReference>
<evidence type="ECO:0000313" key="4">
    <source>
        <dbReference type="EMBL" id="OGY10676.1"/>
    </source>
</evidence>
<dbReference type="Pfam" id="PF01230">
    <property type="entry name" value="HIT"/>
    <property type="match status" value="1"/>
</dbReference>
<comment type="caution">
    <text evidence="4">The sequence shown here is derived from an EMBL/GenBank/DDBJ whole genome shotgun (WGS) entry which is preliminary data.</text>
</comment>
<dbReference type="Gene3D" id="3.30.428.10">
    <property type="entry name" value="HIT-like"/>
    <property type="match status" value="1"/>
</dbReference>
<organism evidence="4 5">
    <name type="scientific">Candidatus Blackburnbacteria bacterium RIFCSPHIGHO2_02_FULL_44_20</name>
    <dbReference type="NCBI Taxonomy" id="1797516"/>
    <lineage>
        <taxon>Bacteria</taxon>
        <taxon>Candidatus Blackburniibacteriota</taxon>
    </lineage>
</organism>
<evidence type="ECO:0000256" key="1">
    <source>
        <dbReference type="PIRSR" id="PIRSR601310-1"/>
    </source>
</evidence>
<dbReference type="STRING" id="1797516.A3D26_00750"/>
<sequence>MSECIFCKVVAGEVPSTKEYEDEDILVFRDIHPKADVHLLIVPKKHVAEFADLPDLEIWEKMSKVAKELIEKLHLRESGYRLVNNGAGAALIEHLHLHLLGNVPHTRDI</sequence>
<dbReference type="PROSITE" id="PS51084">
    <property type="entry name" value="HIT_2"/>
    <property type="match status" value="1"/>
</dbReference>
<reference evidence="4 5" key="1">
    <citation type="journal article" date="2016" name="Nat. Commun.">
        <title>Thousands of microbial genomes shed light on interconnected biogeochemical processes in an aquifer system.</title>
        <authorList>
            <person name="Anantharaman K."/>
            <person name="Brown C.T."/>
            <person name="Hug L.A."/>
            <person name="Sharon I."/>
            <person name="Castelle C.J."/>
            <person name="Probst A.J."/>
            <person name="Thomas B.C."/>
            <person name="Singh A."/>
            <person name="Wilkins M.J."/>
            <person name="Karaoz U."/>
            <person name="Brodie E.L."/>
            <person name="Williams K.H."/>
            <person name="Hubbard S.S."/>
            <person name="Banfield J.F."/>
        </authorList>
    </citation>
    <scope>NUCLEOTIDE SEQUENCE [LARGE SCALE GENOMIC DNA]</scope>
</reference>
<evidence type="ECO:0000259" key="3">
    <source>
        <dbReference type="PROSITE" id="PS51084"/>
    </source>
</evidence>
<gene>
    <name evidence="4" type="ORF">A3D26_00750</name>
</gene>
<dbReference type="EMBL" id="MHBZ01000031">
    <property type="protein sequence ID" value="OGY10676.1"/>
    <property type="molecule type" value="Genomic_DNA"/>
</dbReference>
<evidence type="ECO:0000313" key="5">
    <source>
        <dbReference type="Proteomes" id="UP000178319"/>
    </source>
</evidence>
<dbReference type="AlphaFoldDB" id="A0A1G1V5M1"/>
<accession>A0A1G1V5M1</accession>
<dbReference type="GO" id="GO:0003824">
    <property type="term" value="F:catalytic activity"/>
    <property type="evidence" value="ECO:0007669"/>
    <property type="project" value="InterPro"/>
</dbReference>
<evidence type="ECO:0000256" key="2">
    <source>
        <dbReference type="PROSITE-ProRule" id="PRU00464"/>
    </source>
</evidence>
<dbReference type="InterPro" id="IPR011146">
    <property type="entry name" value="HIT-like"/>
</dbReference>
<dbReference type="Proteomes" id="UP000178319">
    <property type="component" value="Unassembled WGS sequence"/>
</dbReference>
<dbReference type="SUPFAM" id="SSF54197">
    <property type="entry name" value="HIT-like"/>
    <property type="match status" value="1"/>
</dbReference>
<proteinExistence type="predicted"/>
<feature type="short sequence motif" description="Histidine triad motif" evidence="2">
    <location>
        <begin position="94"/>
        <end position="98"/>
    </location>
</feature>